<gene>
    <name evidence="3" type="ORF">ABB25_02815</name>
</gene>
<dbReference type="InterPro" id="IPR050415">
    <property type="entry name" value="MRET"/>
</dbReference>
<accession>A0A0R0C1P3</accession>
<dbReference type="InterPro" id="IPR001041">
    <property type="entry name" value="2Fe-2S_ferredoxin-type"/>
</dbReference>
<dbReference type="InterPro" id="IPR001433">
    <property type="entry name" value="OxRdtase_FAD/NAD-bd"/>
</dbReference>
<dbReference type="EMBL" id="LDJH01000006">
    <property type="protein sequence ID" value="KRG59521.1"/>
    <property type="molecule type" value="Genomic_DNA"/>
</dbReference>
<dbReference type="RefSeq" id="WP_057663434.1">
    <property type="nucleotide sequence ID" value="NZ_JBEWQO010000001.1"/>
</dbReference>
<dbReference type="InterPro" id="IPR036010">
    <property type="entry name" value="2Fe-2S_ferredoxin-like_sf"/>
</dbReference>
<dbReference type="AlphaFoldDB" id="A0A0R0C1P3"/>
<dbReference type="Pfam" id="PF00111">
    <property type="entry name" value="Fer2"/>
    <property type="match status" value="1"/>
</dbReference>
<dbReference type="Proteomes" id="UP000051254">
    <property type="component" value="Unassembled WGS sequence"/>
</dbReference>
<dbReference type="PANTHER" id="PTHR47354">
    <property type="entry name" value="NADH OXIDOREDUCTASE HCR"/>
    <property type="match status" value="1"/>
</dbReference>
<evidence type="ECO:0000313" key="3">
    <source>
        <dbReference type="EMBL" id="KRG59521.1"/>
    </source>
</evidence>
<dbReference type="PATRIC" id="fig|266128.3.peg.2222"/>
<dbReference type="PRINTS" id="PR00406">
    <property type="entry name" value="CYTB5RDTASE"/>
</dbReference>
<protein>
    <submittedName>
        <fullName evidence="3">Oxidoreductase</fullName>
    </submittedName>
</protein>
<comment type="caution">
    <text evidence="3">The sequence shown here is derived from an EMBL/GenBank/DDBJ whole genome shotgun (WGS) entry which is preliminary data.</text>
</comment>
<dbReference type="STRING" id="266128.ABB25_02815"/>
<dbReference type="Pfam" id="PF00175">
    <property type="entry name" value="NAD_binding_1"/>
    <property type="match status" value="1"/>
</dbReference>
<feature type="domain" description="2Fe-2S ferredoxin-type" evidence="1">
    <location>
        <begin position="269"/>
        <end position="353"/>
    </location>
</feature>
<dbReference type="PROSITE" id="PS51085">
    <property type="entry name" value="2FE2S_FER_2"/>
    <property type="match status" value="1"/>
</dbReference>
<dbReference type="OrthoDB" id="9796486at2"/>
<name>A0A0R0C1P3_9GAMM</name>
<dbReference type="InterPro" id="IPR017938">
    <property type="entry name" value="Riboflavin_synthase-like_b-brl"/>
</dbReference>
<dbReference type="SUPFAM" id="SSF63380">
    <property type="entry name" value="Riboflavin synthase domain-like"/>
    <property type="match status" value="1"/>
</dbReference>
<keyword evidence="4" id="KW-1185">Reference proteome</keyword>
<dbReference type="PROSITE" id="PS51384">
    <property type="entry name" value="FAD_FR"/>
    <property type="match status" value="1"/>
</dbReference>
<dbReference type="SUPFAM" id="SSF54292">
    <property type="entry name" value="2Fe-2S ferredoxin-like"/>
    <property type="match status" value="1"/>
</dbReference>
<evidence type="ECO:0000313" key="4">
    <source>
        <dbReference type="Proteomes" id="UP000051254"/>
    </source>
</evidence>
<dbReference type="CDD" id="cd06216">
    <property type="entry name" value="FNR_iron_sulfur_binding_2"/>
    <property type="match status" value="1"/>
</dbReference>
<dbReference type="InterPro" id="IPR039261">
    <property type="entry name" value="FNR_nucleotide-bd"/>
</dbReference>
<dbReference type="InterPro" id="IPR012675">
    <property type="entry name" value="Beta-grasp_dom_sf"/>
</dbReference>
<dbReference type="SUPFAM" id="SSF52343">
    <property type="entry name" value="Ferredoxin reductase-like, C-terminal NADP-linked domain"/>
    <property type="match status" value="1"/>
</dbReference>
<dbReference type="Pfam" id="PF00970">
    <property type="entry name" value="FAD_binding_6"/>
    <property type="match status" value="1"/>
</dbReference>
<dbReference type="InterPro" id="IPR017927">
    <property type="entry name" value="FAD-bd_FR_type"/>
</dbReference>
<dbReference type="Gene3D" id="3.40.50.80">
    <property type="entry name" value="Nucleotide-binding domain of ferredoxin-NADP reductase (FNR) module"/>
    <property type="match status" value="1"/>
</dbReference>
<feature type="domain" description="FAD-binding FR-type" evidence="2">
    <location>
        <begin position="34"/>
        <end position="134"/>
    </location>
</feature>
<sequence>MKYRYHNPTPPPIPWVTEAFFDFWSTRVHPLWTLRRPLARLVSRRAEGSAAVTLVLQPNRHFSGLRAGQHINLSVQVDGRLITRSYSPTVLADGRLEITAKLVKGGKVSALLAGGLPIGATLAISPAFGQMVVADDARQPLLLLAAGSGITPMRALLRQLDAAGMPVAVDLVYWVRQRSEQCFAGELAALAARHRGFRYQLAVTGDDPEPAPRVDGFDFSGIAGLAARRVLACGPAGFVQAAGQRLDGQVADFQAEAFSLPPIDDAADGEVELQLARSGQRLRIPRGTPLLAALEAQGIHPPAGCRMGVCNTCTCEKREGVVRNVLNGDVTAEPSTAIKLCVNRASTDLILEL</sequence>
<dbReference type="Gene3D" id="2.40.30.10">
    <property type="entry name" value="Translation factors"/>
    <property type="match status" value="1"/>
</dbReference>
<dbReference type="PANTHER" id="PTHR47354:SF3">
    <property type="entry name" value="OXIDOREDUCTASE-RELATED"/>
    <property type="match status" value="1"/>
</dbReference>
<proteinExistence type="predicted"/>
<evidence type="ECO:0000259" key="2">
    <source>
        <dbReference type="PROSITE" id="PS51384"/>
    </source>
</evidence>
<dbReference type="GO" id="GO:0051536">
    <property type="term" value="F:iron-sulfur cluster binding"/>
    <property type="evidence" value="ECO:0007669"/>
    <property type="project" value="InterPro"/>
</dbReference>
<evidence type="ECO:0000259" key="1">
    <source>
        <dbReference type="PROSITE" id="PS51085"/>
    </source>
</evidence>
<dbReference type="GO" id="GO:0016491">
    <property type="term" value="F:oxidoreductase activity"/>
    <property type="evidence" value="ECO:0007669"/>
    <property type="project" value="InterPro"/>
</dbReference>
<organism evidence="3 4">
    <name type="scientific">Stenotrophomonas koreensis</name>
    <dbReference type="NCBI Taxonomy" id="266128"/>
    <lineage>
        <taxon>Bacteria</taxon>
        <taxon>Pseudomonadati</taxon>
        <taxon>Pseudomonadota</taxon>
        <taxon>Gammaproteobacteria</taxon>
        <taxon>Lysobacterales</taxon>
        <taxon>Lysobacteraceae</taxon>
        <taxon>Stenotrophomonas</taxon>
    </lineage>
</organism>
<dbReference type="InterPro" id="IPR008333">
    <property type="entry name" value="Cbr1-like_FAD-bd_dom"/>
</dbReference>
<dbReference type="CDD" id="cd00207">
    <property type="entry name" value="fer2"/>
    <property type="match status" value="1"/>
</dbReference>
<dbReference type="Gene3D" id="3.10.20.30">
    <property type="match status" value="1"/>
</dbReference>
<reference evidence="3 4" key="1">
    <citation type="submission" date="2015-05" db="EMBL/GenBank/DDBJ databases">
        <title>Genome sequencing and analysis of members of genus Stenotrophomonas.</title>
        <authorList>
            <person name="Patil P.P."/>
            <person name="Midha S."/>
            <person name="Patil P.B."/>
        </authorList>
    </citation>
    <scope>NUCLEOTIDE SEQUENCE [LARGE SCALE GENOMIC DNA]</scope>
    <source>
        <strain evidence="3 4">DSM 17805</strain>
    </source>
</reference>